<dbReference type="PROSITE" id="PS51462">
    <property type="entry name" value="NUDIX"/>
    <property type="match status" value="1"/>
</dbReference>
<dbReference type="Pfam" id="PF00293">
    <property type="entry name" value="NUDIX"/>
    <property type="match status" value="1"/>
</dbReference>
<dbReference type="PANTHER" id="PTHR36395:SF1">
    <property type="entry name" value="RING-H2 ZINC FINGER PROTEIN"/>
    <property type="match status" value="1"/>
</dbReference>
<proteinExistence type="predicted"/>
<name>W1NM63_AMBTC</name>
<dbReference type="InterPro" id="IPR015797">
    <property type="entry name" value="NUDIX_hydrolase-like_dom_sf"/>
</dbReference>
<dbReference type="eggNOG" id="ENOG502QUVJ">
    <property type="taxonomic scope" value="Eukaryota"/>
</dbReference>
<protein>
    <recommendedName>
        <fullName evidence="2">Nudix hydrolase domain-containing protein</fullName>
    </recommendedName>
</protein>
<dbReference type="EMBL" id="KI397142">
    <property type="protein sequence ID" value="ERM96618.1"/>
    <property type="molecule type" value="Genomic_DNA"/>
</dbReference>
<dbReference type="PANTHER" id="PTHR36395">
    <property type="entry name" value="RING-H2 ZINC FINGER PROTEIN"/>
    <property type="match status" value="1"/>
</dbReference>
<sequence>MSSSPFINPTQFQCPQTLAEWLKPRLPYDLHSWGTVPGTKNITNLWLELFHGETLITDSIPPTRTLNVAIVNVRNTDGQLLLEEKQEMSDGSVRERMRPLSEKMKPGESIEGAAMRAIREELGFALGSFDGVKIVKETYKTQVEEKVSASYPGLPARYVLHCVEARIDCLPNGEFFTEEGEYEGLSFAEDAVRVIRHYWKWVQSSKDAASGN</sequence>
<dbReference type="Gramene" id="ERM96618">
    <property type="protein sequence ID" value="ERM96618"/>
    <property type="gene ID" value="AMTR_s00001p00271730"/>
</dbReference>
<evidence type="ECO:0000256" key="1">
    <source>
        <dbReference type="SAM" id="MobiDB-lite"/>
    </source>
</evidence>
<dbReference type="SUPFAM" id="SSF55811">
    <property type="entry name" value="Nudix"/>
    <property type="match status" value="1"/>
</dbReference>
<dbReference type="OMA" id="GDFCTYE"/>
<reference evidence="4" key="1">
    <citation type="journal article" date="2013" name="Science">
        <title>The Amborella genome and the evolution of flowering plants.</title>
        <authorList>
            <consortium name="Amborella Genome Project"/>
        </authorList>
    </citation>
    <scope>NUCLEOTIDE SEQUENCE [LARGE SCALE GENOMIC DNA]</scope>
</reference>
<dbReference type="Gene3D" id="3.90.79.10">
    <property type="entry name" value="Nucleoside Triphosphate Pyrophosphohydrolase"/>
    <property type="match status" value="1"/>
</dbReference>
<feature type="region of interest" description="Disordered" evidence="1">
    <location>
        <begin position="87"/>
        <end position="106"/>
    </location>
</feature>
<evidence type="ECO:0000313" key="3">
    <source>
        <dbReference type="EMBL" id="ERM96618.1"/>
    </source>
</evidence>
<dbReference type="InterPro" id="IPR000086">
    <property type="entry name" value="NUDIX_hydrolase_dom"/>
</dbReference>
<gene>
    <name evidence="3" type="ORF">AMTR_s00001p00271730</name>
</gene>
<dbReference type="CDD" id="cd02883">
    <property type="entry name" value="NUDIX_Hydrolase"/>
    <property type="match status" value="1"/>
</dbReference>
<feature type="domain" description="Nudix hydrolase" evidence="2">
    <location>
        <begin position="63"/>
        <end position="207"/>
    </location>
</feature>
<dbReference type="HOGENOM" id="CLU_084058_0_0_1"/>
<evidence type="ECO:0000313" key="4">
    <source>
        <dbReference type="Proteomes" id="UP000017836"/>
    </source>
</evidence>
<dbReference type="AlphaFoldDB" id="W1NM63"/>
<evidence type="ECO:0000259" key="2">
    <source>
        <dbReference type="PROSITE" id="PS51462"/>
    </source>
</evidence>
<organism evidence="3 4">
    <name type="scientific">Amborella trichopoda</name>
    <dbReference type="NCBI Taxonomy" id="13333"/>
    <lineage>
        <taxon>Eukaryota</taxon>
        <taxon>Viridiplantae</taxon>
        <taxon>Streptophyta</taxon>
        <taxon>Embryophyta</taxon>
        <taxon>Tracheophyta</taxon>
        <taxon>Spermatophyta</taxon>
        <taxon>Magnoliopsida</taxon>
        <taxon>Amborellales</taxon>
        <taxon>Amborellaceae</taxon>
        <taxon>Amborella</taxon>
    </lineage>
</organism>
<keyword evidence="4" id="KW-1185">Reference proteome</keyword>
<accession>W1NM63</accession>
<dbReference type="Proteomes" id="UP000017836">
    <property type="component" value="Unassembled WGS sequence"/>
</dbReference>